<evidence type="ECO:0000256" key="1">
    <source>
        <dbReference type="SAM" id="SignalP"/>
    </source>
</evidence>
<dbReference type="EMBL" id="PISP01000001">
    <property type="protein sequence ID" value="PKD44855.1"/>
    <property type="molecule type" value="Genomic_DNA"/>
</dbReference>
<protein>
    <submittedName>
        <fullName evidence="2">Uncharacterized protein</fullName>
    </submittedName>
</protein>
<dbReference type="AlphaFoldDB" id="A0A2N0VKY0"/>
<name>A0A2N0VKY0_9BACT</name>
<dbReference type="Proteomes" id="UP000233398">
    <property type="component" value="Unassembled WGS sequence"/>
</dbReference>
<feature type="chain" id="PRO_5014690128" evidence="1">
    <location>
        <begin position="19"/>
        <end position="72"/>
    </location>
</feature>
<sequence>MKNFKLGLILASAFFLYACGSPEQNEQTQADEMNDVQLINESDSLSNELSAASDSVEQKMVELETTLENLNN</sequence>
<evidence type="ECO:0000313" key="3">
    <source>
        <dbReference type="Proteomes" id="UP000233398"/>
    </source>
</evidence>
<reference evidence="2 3" key="1">
    <citation type="submission" date="2017-11" db="EMBL/GenBank/DDBJ databases">
        <title>Rhodohalobacter 15182 sp. nov., isolated from a salt lake.</title>
        <authorList>
            <person name="Han S."/>
        </authorList>
    </citation>
    <scope>NUCLEOTIDE SEQUENCE [LARGE SCALE GENOMIC DNA]</scope>
    <source>
        <strain evidence="2 3">15182</strain>
    </source>
</reference>
<dbReference type="PROSITE" id="PS51257">
    <property type="entry name" value="PROKAR_LIPOPROTEIN"/>
    <property type="match status" value="1"/>
</dbReference>
<keyword evidence="3" id="KW-1185">Reference proteome</keyword>
<dbReference type="OrthoDB" id="9976969at2"/>
<proteinExistence type="predicted"/>
<feature type="signal peptide" evidence="1">
    <location>
        <begin position="1"/>
        <end position="18"/>
    </location>
</feature>
<dbReference type="RefSeq" id="WP_101072143.1">
    <property type="nucleotide sequence ID" value="NZ_PISP01000001.1"/>
</dbReference>
<organism evidence="2 3">
    <name type="scientific">Rhodohalobacter barkolensis</name>
    <dbReference type="NCBI Taxonomy" id="2053187"/>
    <lineage>
        <taxon>Bacteria</taxon>
        <taxon>Pseudomonadati</taxon>
        <taxon>Balneolota</taxon>
        <taxon>Balneolia</taxon>
        <taxon>Balneolales</taxon>
        <taxon>Balneolaceae</taxon>
        <taxon>Rhodohalobacter</taxon>
    </lineage>
</organism>
<comment type="caution">
    <text evidence="2">The sequence shown here is derived from an EMBL/GenBank/DDBJ whole genome shotgun (WGS) entry which is preliminary data.</text>
</comment>
<accession>A0A2N0VKY0</accession>
<evidence type="ECO:0000313" key="2">
    <source>
        <dbReference type="EMBL" id="PKD44855.1"/>
    </source>
</evidence>
<keyword evidence="1" id="KW-0732">Signal</keyword>
<gene>
    <name evidence="2" type="ORF">CWD77_05190</name>
</gene>